<reference evidence="2 3" key="1">
    <citation type="submission" date="2020-07" db="EMBL/GenBank/DDBJ databases">
        <title>Description of Kordia aestuariivivens sp. nov., isolated from a tidal flat.</title>
        <authorList>
            <person name="Park S."/>
            <person name="Yoon J.-H."/>
        </authorList>
    </citation>
    <scope>NUCLEOTIDE SEQUENCE [LARGE SCALE GENOMIC DNA]</scope>
    <source>
        <strain evidence="2 3">YSTF-M3</strain>
    </source>
</reference>
<gene>
    <name evidence="2" type="ORF">H2O64_14910</name>
</gene>
<dbReference type="RefSeq" id="WP_187563008.1">
    <property type="nucleotide sequence ID" value="NZ_JACGWS010000009.1"/>
</dbReference>
<evidence type="ECO:0000313" key="3">
    <source>
        <dbReference type="Proteomes" id="UP000619238"/>
    </source>
</evidence>
<feature type="transmembrane region" description="Helical" evidence="1">
    <location>
        <begin position="71"/>
        <end position="92"/>
    </location>
</feature>
<keyword evidence="1" id="KW-0472">Membrane</keyword>
<feature type="transmembrane region" description="Helical" evidence="1">
    <location>
        <begin position="21"/>
        <end position="42"/>
    </location>
</feature>
<feature type="transmembrane region" description="Helical" evidence="1">
    <location>
        <begin position="112"/>
        <end position="129"/>
    </location>
</feature>
<feature type="transmembrane region" description="Helical" evidence="1">
    <location>
        <begin position="216"/>
        <end position="235"/>
    </location>
</feature>
<evidence type="ECO:0000256" key="1">
    <source>
        <dbReference type="SAM" id="Phobius"/>
    </source>
</evidence>
<feature type="transmembrane region" description="Helical" evidence="1">
    <location>
        <begin position="175"/>
        <end position="196"/>
    </location>
</feature>
<proteinExistence type="predicted"/>
<sequence length="280" mass="31500">MKDKVNLSKMSYPKANNILVLSAKSWFISAVLGQFIFAYYIAAFYGGHALNTDFKAWNRALTHGFVVGEDIGNFFLILHILFAFIITVAGPLQFMSSIRGRFPSFHRINGRIYLFTTLIMGATGLYLSMSGRKLAGDPSQQLPFLLSGFLILIFGFFTLYTALKRNFKAHRRWALRLFLIVNGVWFFRIGLNLWLMLMGGPVGFDMETFQGPFLTILGYASFLGIFPLSILELYFLAQNSSKVYGKIVMASLLVLLTLATLIGIYATLFGMWLPTLSIPN</sequence>
<dbReference type="Proteomes" id="UP000619238">
    <property type="component" value="Unassembled WGS sequence"/>
</dbReference>
<dbReference type="EMBL" id="JACGWS010000009">
    <property type="protein sequence ID" value="MBC8755966.1"/>
    <property type="molecule type" value="Genomic_DNA"/>
</dbReference>
<dbReference type="InterPro" id="IPR018750">
    <property type="entry name" value="DUF2306_membrane"/>
</dbReference>
<protein>
    <submittedName>
        <fullName evidence="2">DUF2306 domain-containing protein</fullName>
    </submittedName>
</protein>
<keyword evidence="1" id="KW-1133">Transmembrane helix</keyword>
<dbReference type="Pfam" id="PF10067">
    <property type="entry name" value="DUF2306"/>
    <property type="match status" value="1"/>
</dbReference>
<feature type="transmembrane region" description="Helical" evidence="1">
    <location>
        <begin position="247"/>
        <end position="273"/>
    </location>
</feature>
<evidence type="ECO:0000313" key="2">
    <source>
        <dbReference type="EMBL" id="MBC8755966.1"/>
    </source>
</evidence>
<name>A0ABR7QBL3_9FLAO</name>
<comment type="caution">
    <text evidence="2">The sequence shown here is derived from an EMBL/GenBank/DDBJ whole genome shotgun (WGS) entry which is preliminary data.</text>
</comment>
<organism evidence="2 3">
    <name type="scientific">Kordia aestuariivivens</name>
    <dbReference type="NCBI Taxonomy" id="2759037"/>
    <lineage>
        <taxon>Bacteria</taxon>
        <taxon>Pseudomonadati</taxon>
        <taxon>Bacteroidota</taxon>
        <taxon>Flavobacteriia</taxon>
        <taxon>Flavobacteriales</taxon>
        <taxon>Flavobacteriaceae</taxon>
        <taxon>Kordia</taxon>
    </lineage>
</organism>
<accession>A0ABR7QBL3</accession>
<feature type="transmembrane region" description="Helical" evidence="1">
    <location>
        <begin position="141"/>
        <end position="163"/>
    </location>
</feature>
<keyword evidence="1" id="KW-0812">Transmembrane</keyword>
<keyword evidence="3" id="KW-1185">Reference proteome</keyword>